<dbReference type="STRING" id="418985.A0A1V9XN10"/>
<dbReference type="SUPFAM" id="SSF50978">
    <property type="entry name" value="WD40 repeat-like"/>
    <property type="match status" value="1"/>
</dbReference>
<dbReference type="InParanoid" id="A0A1V9XN10"/>
<comment type="caution">
    <text evidence="1">The sequence shown here is derived from an EMBL/GenBank/DDBJ whole genome shotgun (WGS) entry which is preliminary data.</text>
</comment>
<dbReference type="Proteomes" id="UP000192247">
    <property type="component" value="Unassembled WGS sequence"/>
</dbReference>
<keyword evidence="2" id="KW-1185">Reference proteome</keyword>
<sequence length="108" mass="11798">MSLNAFHLIPVSDTLRDIDGHSLLISCLDLCGSNLFIGSTDGTIYRYTILFRDVGFDAHLPTVDKQVASYAAAPGKAIVQLKALSAINRLVTLNIEGTLSVHDMWHLE</sequence>
<name>A0A1V9XN10_9ACAR</name>
<reference evidence="1 2" key="1">
    <citation type="journal article" date="2017" name="Gigascience">
        <title>Draft genome of the honey bee ectoparasitic mite, Tropilaelaps mercedesae, is shaped by the parasitic life history.</title>
        <authorList>
            <person name="Dong X."/>
            <person name="Armstrong S.D."/>
            <person name="Xia D."/>
            <person name="Makepeace B.L."/>
            <person name="Darby A.C."/>
            <person name="Kadowaki T."/>
        </authorList>
    </citation>
    <scope>NUCLEOTIDE SEQUENCE [LARGE SCALE GENOMIC DNA]</scope>
    <source>
        <strain evidence="1">Wuxi-XJTLU</strain>
    </source>
</reference>
<evidence type="ECO:0000313" key="2">
    <source>
        <dbReference type="Proteomes" id="UP000192247"/>
    </source>
</evidence>
<gene>
    <name evidence="1" type="ORF">BIW11_08856</name>
</gene>
<dbReference type="AlphaFoldDB" id="A0A1V9XN10"/>
<dbReference type="EMBL" id="MNPL01007420">
    <property type="protein sequence ID" value="OQR74772.1"/>
    <property type="molecule type" value="Genomic_DNA"/>
</dbReference>
<dbReference type="OrthoDB" id="10258882at2759"/>
<keyword evidence="1" id="KW-0675">Receptor</keyword>
<dbReference type="InterPro" id="IPR036322">
    <property type="entry name" value="WD40_repeat_dom_sf"/>
</dbReference>
<feature type="non-terminal residue" evidence="1">
    <location>
        <position position="108"/>
    </location>
</feature>
<accession>A0A1V9XN10</accession>
<protein>
    <submittedName>
        <fullName evidence="1">Transforming growth factor-beta receptor-associated protein 1-like</fullName>
    </submittedName>
</protein>
<evidence type="ECO:0000313" key="1">
    <source>
        <dbReference type="EMBL" id="OQR74772.1"/>
    </source>
</evidence>
<organism evidence="1 2">
    <name type="scientific">Tropilaelaps mercedesae</name>
    <dbReference type="NCBI Taxonomy" id="418985"/>
    <lineage>
        <taxon>Eukaryota</taxon>
        <taxon>Metazoa</taxon>
        <taxon>Ecdysozoa</taxon>
        <taxon>Arthropoda</taxon>
        <taxon>Chelicerata</taxon>
        <taxon>Arachnida</taxon>
        <taxon>Acari</taxon>
        <taxon>Parasitiformes</taxon>
        <taxon>Mesostigmata</taxon>
        <taxon>Gamasina</taxon>
        <taxon>Dermanyssoidea</taxon>
        <taxon>Laelapidae</taxon>
        <taxon>Tropilaelaps</taxon>
    </lineage>
</organism>
<proteinExistence type="predicted"/>